<dbReference type="SUPFAM" id="SSF102886">
    <property type="entry name" value="Coproporphyrinogen III oxidase"/>
    <property type="match status" value="1"/>
</dbReference>
<name>A0ABQ7FTL9_DUNSA</name>
<dbReference type="PANTHER" id="PTHR10755">
    <property type="entry name" value="COPROPORPHYRINOGEN III OXIDASE, MITOCHONDRIAL"/>
    <property type="match status" value="1"/>
</dbReference>
<keyword evidence="3" id="KW-1185">Reference proteome</keyword>
<evidence type="ECO:0008006" key="4">
    <source>
        <dbReference type="Google" id="ProtNLM"/>
    </source>
</evidence>
<sequence length="136" mass="14979">MQTRRGVAAHQQPLRSSKCGVYVARLHYHPARALRTCVAASNVDFAAFTEYVTDTQQRIIAAAEHLEGTEKNFLRDRWQRDARDPNAGWGSTCVLEGGSLLEKAAVNSTVVRGILSPARAQAMCSRSDPKPTQEPE</sequence>
<evidence type="ECO:0000313" key="2">
    <source>
        <dbReference type="EMBL" id="KAF5825794.1"/>
    </source>
</evidence>
<dbReference type="InterPro" id="IPR036406">
    <property type="entry name" value="Coprogen_oxidase_aer_sf"/>
</dbReference>
<protein>
    <recommendedName>
        <fullName evidence="4">Coproporphyrinogen oxidase</fullName>
    </recommendedName>
</protein>
<proteinExistence type="predicted"/>
<dbReference type="EMBL" id="MU071980">
    <property type="protein sequence ID" value="KAF5825794.1"/>
    <property type="molecule type" value="Genomic_DNA"/>
</dbReference>
<gene>
    <name evidence="2" type="ORF">DUNSADRAFT_6920</name>
</gene>
<accession>A0ABQ7FTL9</accession>
<dbReference type="Proteomes" id="UP000815325">
    <property type="component" value="Unassembled WGS sequence"/>
</dbReference>
<evidence type="ECO:0000313" key="3">
    <source>
        <dbReference type="Proteomes" id="UP000815325"/>
    </source>
</evidence>
<comment type="catalytic activity">
    <reaction evidence="1">
        <text>coproporphyrinogen III + O2 + 2 H(+) = protoporphyrinogen IX + 2 CO2 + 2 H2O</text>
        <dbReference type="Rhea" id="RHEA:18257"/>
        <dbReference type="ChEBI" id="CHEBI:15377"/>
        <dbReference type="ChEBI" id="CHEBI:15378"/>
        <dbReference type="ChEBI" id="CHEBI:15379"/>
        <dbReference type="ChEBI" id="CHEBI:16526"/>
        <dbReference type="ChEBI" id="CHEBI:57307"/>
        <dbReference type="ChEBI" id="CHEBI:57309"/>
        <dbReference type="EC" id="1.3.3.3"/>
    </reaction>
</comment>
<evidence type="ECO:0000256" key="1">
    <source>
        <dbReference type="ARBA" id="ARBA00049102"/>
    </source>
</evidence>
<dbReference type="Gene3D" id="3.40.1500.10">
    <property type="entry name" value="Coproporphyrinogen III oxidase, aerobic"/>
    <property type="match status" value="1"/>
</dbReference>
<dbReference type="PANTHER" id="PTHR10755:SF3">
    <property type="entry name" value="COPROPORPHYRINOGEN OXIDASE"/>
    <property type="match status" value="1"/>
</dbReference>
<comment type="caution">
    <text evidence="2">The sequence shown here is derived from an EMBL/GenBank/DDBJ whole genome shotgun (WGS) entry which is preliminary data.</text>
</comment>
<dbReference type="InterPro" id="IPR001260">
    <property type="entry name" value="Coprogen_oxidase_aer"/>
</dbReference>
<dbReference type="Pfam" id="PF01218">
    <property type="entry name" value="Coprogen_oxidas"/>
    <property type="match status" value="1"/>
</dbReference>
<reference evidence="2" key="1">
    <citation type="submission" date="2017-08" db="EMBL/GenBank/DDBJ databases">
        <authorList>
            <person name="Polle J.E."/>
            <person name="Barry K."/>
            <person name="Cushman J."/>
            <person name="Schmutz J."/>
            <person name="Tran D."/>
            <person name="Hathwaick L.T."/>
            <person name="Yim W.C."/>
            <person name="Jenkins J."/>
            <person name="Mckie-Krisberg Z.M."/>
            <person name="Prochnik S."/>
            <person name="Lindquist E."/>
            <person name="Dockter R.B."/>
            <person name="Adam C."/>
            <person name="Molina H."/>
            <person name="Bunkerborg J."/>
            <person name="Jin E."/>
            <person name="Buchheim M."/>
            <person name="Magnuson J."/>
        </authorList>
    </citation>
    <scope>NUCLEOTIDE SEQUENCE</scope>
    <source>
        <strain evidence="2">CCAP 19/18</strain>
    </source>
</reference>
<organism evidence="2 3">
    <name type="scientific">Dunaliella salina</name>
    <name type="common">Green alga</name>
    <name type="synonym">Protococcus salinus</name>
    <dbReference type="NCBI Taxonomy" id="3046"/>
    <lineage>
        <taxon>Eukaryota</taxon>
        <taxon>Viridiplantae</taxon>
        <taxon>Chlorophyta</taxon>
        <taxon>core chlorophytes</taxon>
        <taxon>Chlorophyceae</taxon>
        <taxon>CS clade</taxon>
        <taxon>Chlamydomonadales</taxon>
        <taxon>Dunaliellaceae</taxon>
        <taxon>Dunaliella</taxon>
    </lineage>
</organism>